<keyword evidence="5" id="KW-1185">Reference proteome</keyword>
<dbReference type="PANTHER" id="PTHR37487">
    <property type="entry name" value="CHROMOSOME 1, WHOLE GENOME SHOTGUN SEQUENCE"/>
    <property type="match status" value="1"/>
</dbReference>
<evidence type="ECO:0000313" key="5">
    <source>
        <dbReference type="Proteomes" id="UP001218218"/>
    </source>
</evidence>
<feature type="signal peptide" evidence="3">
    <location>
        <begin position="1"/>
        <end position="19"/>
    </location>
</feature>
<feature type="region of interest" description="Disordered" evidence="1">
    <location>
        <begin position="361"/>
        <end position="401"/>
    </location>
</feature>
<feature type="region of interest" description="Disordered" evidence="1">
    <location>
        <begin position="418"/>
        <end position="478"/>
    </location>
</feature>
<evidence type="ECO:0000256" key="2">
    <source>
        <dbReference type="SAM" id="Phobius"/>
    </source>
</evidence>
<evidence type="ECO:0000256" key="3">
    <source>
        <dbReference type="SAM" id="SignalP"/>
    </source>
</evidence>
<keyword evidence="3" id="KW-0732">Signal</keyword>
<organism evidence="4 5">
    <name type="scientific">Mycena albidolilacea</name>
    <dbReference type="NCBI Taxonomy" id="1033008"/>
    <lineage>
        <taxon>Eukaryota</taxon>
        <taxon>Fungi</taxon>
        <taxon>Dikarya</taxon>
        <taxon>Basidiomycota</taxon>
        <taxon>Agaricomycotina</taxon>
        <taxon>Agaricomycetes</taxon>
        <taxon>Agaricomycetidae</taxon>
        <taxon>Agaricales</taxon>
        <taxon>Marasmiineae</taxon>
        <taxon>Mycenaceae</taxon>
        <taxon>Mycena</taxon>
    </lineage>
</organism>
<accession>A0AAD7AIS9</accession>
<feature type="compositionally biased region" description="Polar residues" evidence="1">
    <location>
        <begin position="369"/>
        <end position="397"/>
    </location>
</feature>
<dbReference type="EMBL" id="JARIHO010000006">
    <property type="protein sequence ID" value="KAJ7359255.1"/>
    <property type="molecule type" value="Genomic_DNA"/>
</dbReference>
<feature type="compositionally biased region" description="Polar residues" evidence="1">
    <location>
        <begin position="231"/>
        <end position="252"/>
    </location>
</feature>
<protein>
    <submittedName>
        <fullName evidence="4">Uncharacterized protein</fullName>
    </submittedName>
</protein>
<sequence>MANLVAAALALAVPAMVDAYTWNINTQPPQCGNVSITVSGGSPPFQVLIVPYGSSPLPGNIEARKIQDEGPFTGNDINFKVNYPANSQFVAVVSDSTGFASGGTSVGVGVGSSSDASCFDASQNVKPLFVYSIVPGGFITQCESTRIWWDPSAGVQGTPKFHGIIPGGDSFLIPEGSLTQVPSQGTGFSWTPPLRGMTTVLLVAGDDRGNGTGGSTLYIVGSGSNDNSCLNSTSPISTAGSPAGGSYSTSAPSSGGNGSSGGGSNGGSGDSSGGSKTNVGAIAGGVVGGVALLLAGVLVALFFLRRRRLHNKPKERPDLLTGPDEGDDHTGAAHNELPQFYQPEPFMVNDPTVGDRTSVGGLTADGRTDSNGRPISILTSDTRSATPDPSTSFSGRTGKSAPMRQMRPVNIIQHADAGPSMAPPGEDEPETVELPPAYTNIRKDLTHPSQSDLPSAPLLEAGPAPRETDAATHHAPAS</sequence>
<feature type="compositionally biased region" description="Gly residues" evidence="1">
    <location>
        <begin position="255"/>
        <end position="272"/>
    </location>
</feature>
<dbReference type="AlphaFoldDB" id="A0AAD7AIS9"/>
<reference evidence="4" key="1">
    <citation type="submission" date="2023-03" db="EMBL/GenBank/DDBJ databases">
        <title>Massive genome expansion in bonnet fungi (Mycena s.s.) driven by repeated elements and novel gene families across ecological guilds.</title>
        <authorList>
            <consortium name="Lawrence Berkeley National Laboratory"/>
            <person name="Harder C.B."/>
            <person name="Miyauchi S."/>
            <person name="Viragh M."/>
            <person name="Kuo A."/>
            <person name="Thoen E."/>
            <person name="Andreopoulos B."/>
            <person name="Lu D."/>
            <person name="Skrede I."/>
            <person name="Drula E."/>
            <person name="Henrissat B."/>
            <person name="Morin E."/>
            <person name="Kohler A."/>
            <person name="Barry K."/>
            <person name="LaButti K."/>
            <person name="Morin E."/>
            <person name="Salamov A."/>
            <person name="Lipzen A."/>
            <person name="Mereny Z."/>
            <person name="Hegedus B."/>
            <person name="Baldrian P."/>
            <person name="Stursova M."/>
            <person name="Weitz H."/>
            <person name="Taylor A."/>
            <person name="Grigoriev I.V."/>
            <person name="Nagy L.G."/>
            <person name="Martin F."/>
            <person name="Kauserud H."/>
        </authorList>
    </citation>
    <scope>NUCLEOTIDE SEQUENCE</scope>
    <source>
        <strain evidence="4">CBHHK002</strain>
    </source>
</reference>
<feature type="transmembrane region" description="Helical" evidence="2">
    <location>
        <begin position="281"/>
        <end position="304"/>
    </location>
</feature>
<feature type="chain" id="PRO_5041962056" evidence="3">
    <location>
        <begin position="20"/>
        <end position="478"/>
    </location>
</feature>
<evidence type="ECO:0000313" key="4">
    <source>
        <dbReference type="EMBL" id="KAJ7359255.1"/>
    </source>
</evidence>
<comment type="caution">
    <text evidence="4">The sequence shown here is derived from an EMBL/GenBank/DDBJ whole genome shotgun (WGS) entry which is preliminary data.</text>
</comment>
<keyword evidence="2" id="KW-0812">Transmembrane</keyword>
<evidence type="ECO:0000256" key="1">
    <source>
        <dbReference type="SAM" id="MobiDB-lite"/>
    </source>
</evidence>
<name>A0AAD7AIS9_9AGAR</name>
<keyword evidence="2" id="KW-1133">Transmembrane helix</keyword>
<proteinExistence type="predicted"/>
<dbReference type="Proteomes" id="UP001218218">
    <property type="component" value="Unassembled WGS sequence"/>
</dbReference>
<gene>
    <name evidence="4" type="ORF">DFH08DRAFT_407006</name>
</gene>
<feature type="region of interest" description="Disordered" evidence="1">
    <location>
        <begin position="314"/>
        <end position="335"/>
    </location>
</feature>
<keyword evidence="2" id="KW-0472">Membrane</keyword>
<dbReference type="PANTHER" id="PTHR37487:SF3">
    <property type="entry name" value="CLEAVAGE_POLYADENYLATION SPECIFICITY FACTOR A SUBUNIT N-TERMINAL DOMAIN-CONTAINING PROTEIN"/>
    <property type="match status" value="1"/>
</dbReference>
<feature type="region of interest" description="Disordered" evidence="1">
    <location>
        <begin position="231"/>
        <end position="274"/>
    </location>
</feature>